<gene>
    <name evidence="5" type="ORF">H8718_07565</name>
</gene>
<keyword evidence="3 5" id="KW-0067">ATP-binding</keyword>
<evidence type="ECO:0000313" key="6">
    <source>
        <dbReference type="Proteomes" id="UP000655830"/>
    </source>
</evidence>
<dbReference type="InterPro" id="IPR050166">
    <property type="entry name" value="ABC_transporter_ATP-bind"/>
</dbReference>
<dbReference type="SMART" id="SM00382">
    <property type="entry name" value="AAA"/>
    <property type="match status" value="1"/>
</dbReference>
<evidence type="ECO:0000256" key="1">
    <source>
        <dbReference type="ARBA" id="ARBA00022448"/>
    </source>
</evidence>
<evidence type="ECO:0000256" key="2">
    <source>
        <dbReference type="ARBA" id="ARBA00022741"/>
    </source>
</evidence>
<dbReference type="InterPro" id="IPR003593">
    <property type="entry name" value="AAA+_ATPase"/>
</dbReference>
<dbReference type="InterPro" id="IPR027417">
    <property type="entry name" value="P-loop_NTPase"/>
</dbReference>
<name>A0A926IE49_9FIRM</name>
<dbReference type="PROSITE" id="PS50893">
    <property type="entry name" value="ABC_TRANSPORTER_2"/>
    <property type="match status" value="1"/>
</dbReference>
<protein>
    <submittedName>
        <fullName evidence="5">ABC transporter ATP-binding protein</fullName>
    </submittedName>
</protein>
<dbReference type="GO" id="GO:0016887">
    <property type="term" value="F:ATP hydrolysis activity"/>
    <property type="evidence" value="ECO:0007669"/>
    <property type="project" value="InterPro"/>
</dbReference>
<comment type="caution">
    <text evidence="5">The sequence shown here is derived from an EMBL/GenBank/DDBJ whole genome shotgun (WGS) entry which is preliminary data.</text>
</comment>
<evidence type="ECO:0000259" key="4">
    <source>
        <dbReference type="PROSITE" id="PS50893"/>
    </source>
</evidence>
<dbReference type="RefSeq" id="WP_249332465.1">
    <property type="nucleotide sequence ID" value="NZ_JACRSY010000010.1"/>
</dbReference>
<dbReference type="PANTHER" id="PTHR42788">
    <property type="entry name" value="TAURINE IMPORT ATP-BINDING PROTEIN-RELATED"/>
    <property type="match status" value="1"/>
</dbReference>
<dbReference type="Pfam" id="PF00005">
    <property type="entry name" value="ABC_tran"/>
    <property type="match status" value="1"/>
</dbReference>
<dbReference type="PANTHER" id="PTHR42788:SF13">
    <property type="entry name" value="ALIPHATIC SULFONATES IMPORT ATP-BINDING PROTEIN SSUB"/>
    <property type="match status" value="1"/>
</dbReference>
<reference evidence="5" key="1">
    <citation type="submission" date="2020-08" db="EMBL/GenBank/DDBJ databases">
        <title>Genome public.</title>
        <authorList>
            <person name="Liu C."/>
            <person name="Sun Q."/>
        </authorList>
    </citation>
    <scope>NUCLEOTIDE SEQUENCE</scope>
    <source>
        <strain evidence="5">NSJ-12</strain>
    </source>
</reference>
<evidence type="ECO:0000313" key="5">
    <source>
        <dbReference type="EMBL" id="MBC8579383.1"/>
    </source>
</evidence>
<evidence type="ECO:0000256" key="3">
    <source>
        <dbReference type="ARBA" id="ARBA00022840"/>
    </source>
</evidence>
<sequence length="244" mass="27332">MINIYNLSFSYEGEVVLNHLHLTIPKHSTCAIIGPSGCGKTTLLMLLAGLYKPEAGSLLINQTPLAGIRQSTGLILQDLGLLPWKTVYDNVALALVPFKLSHEQKHKKIIEVLNQLGLTKYQNKYPHQLSGGQKQRCSIARTLVREPDLLLLDEATSALDDLNKEHLQELILSLYHHKPTTLVLITHNIEEAVLLGKQIVIMDKGQIKTVLENPFFGDLKAKETLAFYEQVLQIRKLLKEEVSS</sequence>
<dbReference type="Gene3D" id="3.40.50.300">
    <property type="entry name" value="P-loop containing nucleotide triphosphate hydrolases"/>
    <property type="match status" value="1"/>
</dbReference>
<dbReference type="EMBL" id="JACRSY010000010">
    <property type="protein sequence ID" value="MBC8579383.1"/>
    <property type="molecule type" value="Genomic_DNA"/>
</dbReference>
<accession>A0A926IE49</accession>
<dbReference type="AlphaFoldDB" id="A0A926IE49"/>
<keyword evidence="6" id="KW-1185">Reference proteome</keyword>
<dbReference type="Proteomes" id="UP000655830">
    <property type="component" value="Unassembled WGS sequence"/>
</dbReference>
<keyword evidence="1" id="KW-0813">Transport</keyword>
<dbReference type="InterPro" id="IPR003439">
    <property type="entry name" value="ABC_transporter-like_ATP-bd"/>
</dbReference>
<dbReference type="GO" id="GO:0005524">
    <property type="term" value="F:ATP binding"/>
    <property type="evidence" value="ECO:0007669"/>
    <property type="project" value="UniProtKB-KW"/>
</dbReference>
<organism evidence="5 6">
    <name type="scientific">Zhenhengia yiwuensis</name>
    <dbReference type="NCBI Taxonomy" id="2763666"/>
    <lineage>
        <taxon>Bacteria</taxon>
        <taxon>Bacillati</taxon>
        <taxon>Bacillota</taxon>
        <taxon>Clostridia</taxon>
        <taxon>Lachnospirales</taxon>
        <taxon>Lachnospiraceae</taxon>
        <taxon>Zhenhengia</taxon>
    </lineage>
</organism>
<dbReference type="SUPFAM" id="SSF52540">
    <property type="entry name" value="P-loop containing nucleoside triphosphate hydrolases"/>
    <property type="match status" value="1"/>
</dbReference>
<feature type="domain" description="ABC transporter" evidence="4">
    <location>
        <begin position="2"/>
        <end position="229"/>
    </location>
</feature>
<proteinExistence type="predicted"/>
<keyword evidence="2" id="KW-0547">Nucleotide-binding</keyword>